<evidence type="ECO:0000313" key="2">
    <source>
        <dbReference type="Proteomes" id="UP000296374"/>
    </source>
</evidence>
<sequence>MSERGIIRAFMANLIEKAGGFDAAAAMIGARLGHDISKGSISKRQSGQLDWPLIEIMALEDAVGERPVRRWLTQTLPEVEDAACFMQSAGELAAEGGEAVMALTQLAMGKGCRATARKQIADVIDSAKRTAAVLTREDT</sequence>
<dbReference type="Proteomes" id="UP000296374">
    <property type="component" value="Chromosome"/>
</dbReference>
<organism evidence="1 2">
    <name type="scientific">Paracoccus liaowanqingii</name>
    <dbReference type="NCBI Taxonomy" id="2560053"/>
    <lineage>
        <taxon>Bacteria</taxon>
        <taxon>Pseudomonadati</taxon>
        <taxon>Pseudomonadota</taxon>
        <taxon>Alphaproteobacteria</taxon>
        <taxon>Rhodobacterales</taxon>
        <taxon>Paracoccaceae</taxon>
        <taxon>Paracoccus</taxon>
    </lineage>
</organism>
<accession>A0A4P7HN60</accession>
<dbReference type="EMBL" id="CP038439">
    <property type="protein sequence ID" value="QBX34611.1"/>
    <property type="molecule type" value="Genomic_DNA"/>
</dbReference>
<dbReference type="KEGG" id="plia:E4191_07715"/>
<dbReference type="AlphaFoldDB" id="A0A4P7HN60"/>
<protein>
    <submittedName>
        <fullName evidence="1">Uncharacterized protein</fullName>
    </submittedName>
</protein>
<gene>
    <name evidence="1" type="ORF">E4191_07715</name>
</gene>
<name>A0A4P7HN60_9RHOB</name>
<proteinExistence type="predicted"/>
<evidence type="ECO:0000313" key="1">
    <source>
        <dbReference type="EMBL" id="QBX34611.1"/>
    </source>
</evidence>
<reference evidence="2" key="1">
    <citation type="submission" date="2019-03" db="EMBL/GenBank/DDBJ databases">
        <authorList>
            <person name="Li J."/>
        </authorList>
    </citation>
    <scope>NUCLEOTIDE SEQUENCE [LARGE SCALE GENOMIC DNA]</scope>
    <source>
        <strain evidence="2">2251</strain>
    </source>
</reference>
<dbReference type="RefSeq" id="WP_135312900.1">
    <property type="nucleotide sequence ID" value="NZ_CP038439.1"/>
</dbReference>